<proteinExistence type="predicted"/>
<feature type="signal peptide" evidence="1">
    <location>
        <begin position="1"/>
        <end position="27"/>
    </location>
</feature>
<gene>
    <name evidence="2" type="ORF">LAESUDRAFT_793351</name>
</gene>
<feature type="chain" id="PRO_5007858206" evidence="1">
    <location>
        <begin position="28"/>
        <end position="73"/>
    </location>
</feature>
<protein>
    <submittedName>
        <fullName evidence="2">Uncharacterized protein</fullName>
    </submittedName>
</protein>
<evidence type="ECO:0000313" key="2">
    <source>
        <dbReference type="EMBL" id="KZT10309.1"/>
    </source>
</evidence>
<reference evidence="2 3" key="1">
    <citation type="journal article" date="2016" name="Mol. Biol. Evol.">
        <title>Comparative Genomics of Early-Diverging Mushroom-Forming Fungi Provides Insights into the Origins of Lignocellulose Decay Capabilities.</title>
        <authorList>
            <person name="Nagy L.G."/>
            <person name="Riley R."/>
            <person name="Tritt A."/>
            <person name="Adam C."/>
            <person name="Daum C."/>
            <person name="Floudas D."/>
            <person name="Sun H."/>
            <person name="Yadav J.S."/>
            <person name="Pangilinan J."/>
            <person name="Larsson K.H."/>
            <person name="Matsuura K."/>
            <person name="Barry K."/>
            <person name="Labutti K."/>
            <person name="Kuo R."/>
            <person name="Ohm R.A."/>
            <person name="Bhattacharya S.S."/>
            <person name="Shirouzu T."/>
            <person name="Yoshinaga Y."/>
            <person name="Martin F.M."/>
            <person name="Grigoriev I.V."/>
            <person name="Hibbett D.S."/>
        </authorList>
    </citation>
    <scope>NUCLEOTIDE SEQUENCE [LARGE SCALE GENOMIC DNA]</scope>
    <source>
        <strain evidence="2 3">93-53</strain>
    </source>
</reference>
<dbReference type="AlphaFoldDB" id="A0A165GGC7"/>
<dbReference type="InParanoid" id="A0A165GGC7"/>
<feature type="non-terminal residue" evidence="2">
    <location>
        <position position="1"/>
    </location>
</feature>
<dbReference type="EMBL" id="KV427609">
    <property type="protein sequence ID" value="KZT10309.1"/>
    <property type="molecule type" value="Genomic_DNA"/>
</dbReference>
<organism evidence="2 3">
    <name type="scientific">Laetiporus sulphureus 93-53</name>
    <dbReference type="NCBI Taxonomy" id="1314785"/>
    <lineage>
        <taxon>Eukaryota</taxon>
        <taxon>Fungi</taxon>
        <taxon>Dikarya</taxon>
        <taxon>Basidiomycota</taxon>
        <taxon>Agaricomycotina</taxon>
        <taxon>Agaricomycetes</taxon>
        <taxon>Polyporales</taxon>
        <taxon>Laetiporus</taxon>
    </lineage>
</organism>
<accession>A0A165GGC7</accession>
<dbReference type="RefSeq" id="XP_040768049.1">
    <property type="nucleotide sequence ID" value="XM_040913941.1"/>
</dbReference>
<keyword evidence="1" id="KW-0732">Signal</keyword>
<dbReference type="Proteomes" id="UP000076871">
    <property type="component" value="Unassembled WGS sequence"/>
</dbReference>
<evidence type="ECO:0000313" key="3">
    <source>
        <dbReference type="Proteomes" id="UP000076871"/>
    </source>
</evidence>
<evidence type="ECO:0000256" key="1">
    <source>
        <dbReference type="SAM" id="SignalP"/>
    </source>
</evidence>
<keyword evidence="3" id="KW-1185">Reference proteome</keyword>
<dbReference type="GeneID" id="63830969"/>
<name>A0A165GGC7_9APHY</name>
<sequence length="73" mass="8390">CDRRLTSSSHTLTRCFLVCLHLENVTSLCSQSTRGLCSCRNFMPRIIDMRPRFVTSKLSVDRCPPIKMLVTTR</sequence>